<keyword evidence="5" id="KW-0664">Pyridoxine biosynthesis</keyword>
<feature type="binding site" evidence="5">
    <location>
        <position position="126"/>
    </location>
    <ligand>
        <name>substrate</name>
    </ligand>
</feature>
<dbReference type="Pfam" id="PF01243">
    <property type="entry name" value="PNPOx_N"/>
    <property type="match status" value="1"/>
</dbReference>
<keyword evidence="3 5" id="KW-0288">FMN</keyword>
<dbReference type="Gene3D" id="2.30.110.10">
    <property type="entry name" value="Electron Transport, Fmn-binding Protein, Chain A"/>
    <property type="match status" value="1"/>
</dbReference>
<keyword evidence="4 5" id="KW-0560">Oxidoreductase</keyword>
<dbReference type="InterPro" id="IPR012349">
    <property type="entry name" value="Split_barrel_FMN-bd"/>
</dbReference>
<feature type="binding site" evidence="5">
    <location>
        <position position="134"/>
    </location>
    <ligand>
        <name>substrate</name>
    </ligand>
</feature>
<comment type="catalytic activity">
    <reaction evidence="5">
        <text>pyridoxamine 5'-phosphate + O2 + H2O = pyridoxal 5'-phosphate + H2O2 + NH4(+)</text>
        <dbReference type="Rhea" id="RHEA:15817"/>
        <dbReference type="ChEBI" id="CHEBI:15377"/>
        <dbReference type="ChEBI" id="CHEBI:15379"/>
        <dbReference type="ChEBI" id="CHEBI:16240"/>
        <dbReference type="ChEBI" id="CHEBI:28938"/>
        <dbReference type="ChEBI" id="CHEBI:58451"/>
        <dbReference type="ChEBI" id="CHEBI:597326"/>
        <dbReference type="EC" id="1.4.3.5"/>
    </reaction>
</comment>
<feature type="binding site" evidence="5">
    <location>
        <position position="69"/>
    </location>
    <ligand>
        <name>substrate</name>
    </ligand>
</feature>
<dbReference type="EMBL" id="JAVRHY010000012">
    <property type="protein sequence ID" value="MDT0619217.1"/>
    <property type="molecule type" value="Genomic_DNA"/>
</dbReference>
<dbReference type="PROSITE" id="PS01064">
    <property type="entry name" value="PYRIDOX_OXIDASE"/>
    <property type="match status" value="1"/>
</dbReference>
<comment type="subunit">
    <text evidence="5">Homodimer.</text>
</comment>
<dbReference type="Proteomes" id="UP001259982">
    <property type="component" value="Unassembled WGS sequence"/>
</dbReference>
<dbReference type="InterPro" id="IPR019740">
    <property type="entry name" value="Pyridox_Oxase_CS"/>
</dbReference>
<gene>
    <name evidence="5 8" type="primary">pdxH</name>
    <name evidence="8" type="ORF">RM531_12095</name>
</gene>
<dbReference type="InterPro" id="IPR011576">
    <property type="entry name" value="Pyridox_Oxase_N"/>
</dbReference>
<evidence type="ECO:0000259" key="6">
    <source>
        <dbReference type="Pfam" id="PF01243"/>
    </source>
</evidence>
<feature type="binding site" evidence="5">
    <location>
        <position position="199"/>
    </location>
    <ligand>
        <name>FMN</name>
        <dbReference type="ChEBI" id="CHEBI:58210"/>
    </ligand>
</feature>
<organism evidence="8 9">
    <name type="scientific">Spectribacter acetivorans</name>
    <dbReference type="NCBI Taxonomy" id="3075603"/>
    <lineage>
        <taxon>Bacteria</taxon>
        <taxon>Pseudomonadati</taxon>
        <taxon>Pseudomonadota</taxon>
        <taxon>Gammaproteobacteria</taxon>
        <taxon>Salinisphaerales</taxon>
        <taxon>Salinisphaeraceae</taxon>
        <taxon>Spectribacter</taxon>
    </lineage>
</organism>
<feature type="binding site" evidence="5">
    <location>
        <position position="85"/>
    </location>
    <ligand>
        <name>FMN</name>
        <dbReference type="ChEBI" id="CHEBI:58210"/>
    </ligand>
</feature>
<feature type="binding site" evidence="5">
    <location>
        <begin position="143"/>
        <end position="144"/>
    </location>
    <ligand>
        <name>FMN</name>
        <dbReference type="ChEBI" id="CHEBI:58210"/>
    </ligand>
</feature>
<evidence type="ECO:0000259" key="7">
    <source>
        <dbReference type="Pfam" id="PF10590"/>
    </source>
</evidence>
<comment type="pathway">
    <text evidence="5">Cofactor metabolism; pyridoxal 5'-phosphate salvage; pyridoxal 5'-phosphate from pyridoxamine 5'-phosphate: step 1/1.</text>
</comment>
<keyword evidence="2 5" id="KW-0285">Flavoprotein</keyword>
<feature type="binding site" evidence="5">
    <location>
        <begin position="79"/>
        <end position="80"/>
    </location>
    <ligand>
        <name>FMN</name>
        <dbReference type="ChEBI" id="CHEBI:58210"/>
    </ligand>
</feature>
<sequence length="216" mass="24723">MTDNPGESGWHAELDQDDLTEDRVPADPMALFAAWYEQACAADLFDPTAMTLATADPLGKPSARTVLLKGFDDDGFRFYTNYDSRKGREINANPHAALVFWWDRLERQVRIEGEIAPLPPADSDSYFASRPRGSRIGAHASPQSRVIANRQMLERAYEQTEQQFGDDRAVPRPAHWGGYNLSPRAIEFWQGRRNRLHDRIVYRHSDGRWRIQRLAP</sequence>
<feature type="domain" description="Pyridoxine 5'-phosphate oxidase dimerisation C-terminal" evidence="7">
    <location>
        <begin position="176"/>
        <end position="216"/>
    </location>
</feature>
<evidence type="ECO:0000256" key="3">
    <source>
        <dbReference type="ARBA" id="ARBA00022643"/>
    </source>
</evidence>
<dbReference type="GO" id="GO:0004733">
    <property type="term" value="F:pyridoxamine phosphate oxidase activity"/>
    <property type="evidence" value="ECO:0007669"/>
    <property type="project" value="UniProtKB-EC"/>
</dbReference>
<evidence type="ECO:0000256" key="2">
    <source>
        <dbReference type="ARBA" id="ARBA00022630"/>
    </source>
</evidence>
<dbReference type="NCBIfam" id="TIGR00558">
    <property type="entry name" value="pdxH"/>
    <property type="match status" value="1"/>
</dbReference>
<keyword evidence="9" id="KW-1185">Reference proteome</keyword>
<dbReference type="InterPro" id="IPR000659">
    <property type="entry name" value="Pyridox_Oxase"/>
</dbReference>
<dbReference type="InterPro" id="IPR019576">
    <property type="entry name" value="Pyridoxamine_oxidase_dimer_C"/>
</dbReference>
<feature type="domain" description="Pyridoxamine 5'-phosphate oxidase N-terminal" evidence="6">
    <location>
        <begin position="38"/>
        <end position="163"/>
    </location>
</feature>
<feature type="binding site" evidence="5">
    <location>
        <position position="189"/>
    </location>
    <ligand>
        <name>FMN</name>
        <dbReference type="ChEBI" id="CHEBI:58210"/>
    </ligand>
</feature>
<dbReference type="EC" id="1.4.3.5" evidence="5"/>
<reference evidence="8 9" key="1">
    <citation type="submission" date="2023-09" db="EMBL/GenBank/DDBJ databases">
        <authorList>
            <person name="Rey-Velasco X."/>
        </authorList>
    </citation>
    <scope>NUCLEOTIDE SEQUENCE [LARGE SCALE GENOMIC DNA]</scope>
    <source>
        <strain evidence="8 9">P385</strain>
    </source>
</reference>
<feature type="binding site" evidence="5">
    <location>
        <position position="130"/>
    </location>
    <ligand>
        <name>substrate</name>
    </ligand>
</feature>
<dbReference type="Pfam" id="PF10590">
    <property type="entry name" value="PNP_phzG_C"/>
    <property type="match status" value="1"/>
</dbReference>
<dbReference type="RefSeq" id="WP_311659583.1">
    <property type="nucleotide sequence ID" value="NZ_JAVRHY010000012.1"/>
</dbReference>
<comment type="pathway">
    <text evidence="5">Cofactor metabolism; pyridoxal 5'-phosphate salvage; pyridoxal 5'-phosphate from pyridoxine 5'-phosphate: step 1/1.</text>
</comment>
<evidence type="ECO:0000313" key="9">
    <source>
        <dbReference type="Proteomes" id="UP001259982"/>
    </source>
</evidence>
<proteinExistence type="inferred from homology"/>
<dbReference type="PANTHER" id="PTHR10851">
    <property type="entry name" value="PYRIDOXINE-5-PHOSPHATE OXIDASE"/>
    <property type="match status" value="1"/>
</dbReference>
<dbReference type="SUPFAM" id="SSF50475">
    <property type="entry name" value="FMN-binding split barrel"/>
    <property type="match status" value="1"/>
</dbReference>
<accession>A0ABU3BBM5</accession>
<evidence type="ECO:0000256" key="5">
    <source>
        <dbReference type="HAMAP-Rule" id="MF_01629"/>
    </source>
</evidence>
<protein>
    <recommendedName>
        <fullName evidence="5">Pyridoxine/pyridoxamine 5'-phosphate oxidase</fullName>
        <ecNumber evidence="5">1.4.3.5</ecNumber>
    </recommendedName>
    <alternativeName>
        <fullName evidence="5">PNP/PMP oxidase</fullName>
        <shortName evidence="5">PNPOx</shortName>
    </alternativeName>
    <alternativeName>
        <fullName evidence="5">Pyridoxal 5'-phosphate synthase</fullName>
    </alternativeName>
</protein>
<evidence type="ECO:0000256" key="4">
    <source>
        <dbReference type="ARBA" id="ARBA00023002"/>
    </source>
</evidence>
<comment type="caution">
    <text evidence="8">The sequence shown here is derived from an EMBL/GenBank/DDBJ whole genome shotgun (WGS) entry which is preliminary data.</text>
</comment>
<comment type="similarity">
    <text evidence="1 5">Belongs to the pyridoxamine 5'-phosphate oxidase family.</text>
</comment>
<comment type="catalytic activity">
    <reaction evidence="5">
        <text>pyridoxine 5'-phosphate + O2 = pyridoxal 5'-phosphate + H2O2</text>
        <dbReference type="Rhea" id="RHEA:15149"/>
        <dbReference type="ChEBI" id="CHEBI:15379"/>
        <dbReference type="ChEBI" id="CHEBI:16240"/>
        <dbReference type="ChEBI" id="CHEBI:58589"/>
        <dbReference type="ChEBI" id="CHEBI:597326"/>
        <dbReference type="EC" id="1.4.3.5"/>
    </reaction>
</comment>
<feature type="binding site" evidence="5">
    <location>
        <begin position="64"/>
        <end position="69"/>
    </location>
    <ligand>
        <name>FMN</name>
        <dbReference type="ChEBI" id="CHEBI:58210"/>
    </ligand>
</feature>
<feature type="binding site" evidence="5">
    <location>
        <position position="86"/>
    </location>
    <ligand>
        <name>FMN</name>
        <dbReference type="ChEBI" id="CHEBI:58210"/>
    </ligand>
</feature>
<name>A0ABU3BBM5_9GAMM</name>
<feature type="binding site" evidence="5">
    <location>
        <position position="108"/>
    </location>
    <ligand>
        <name>FMN</name>
        <dbReference type="ChEBI" id="CHEBI:58210"/>
    </ligand>
</feature>
<comment type="function">
    <text evidence="5">Catalyzes the oxidation of either pyridoxine 5'-phosphate (PNP) or pyridoxamine 5'-phosphate (PMP) into pyridoxal 5'-phosphate (PLP).</text>
</comment>
<feature type="binding site" evidence="5">
    <location>
        <begin position="195"/>
        <end position="197"/>
    </location>
    <ligand>
        <name>substrate</name>
    </ligand>
</feature>
<dbReference type="HAMAP" id="MF_01629">
    <property type="entry name" value="PdxH"/>
    <property type="match status" value="1"/>
</dbReference>
<comment type="cofactor">
    <cofactor evidence="5">
        <name>FMN</name>
        <dbReference type="ChEBI" id="CHEBI:58210"/>
    </cofactor>
    <text evidence="5">Binds 1 FMN per subunit.</text>
</comment>
<evidence type="ECO:0000313" key="8">
    <source>
        <dbReference type="EMBL" id="MDT0619217.1"/>
    </source>
</evidence>
<dbReference type="PANTHER" id="PTHR10851:SF0">
    <property type="entry name" value="PYRIDOXINE-5'-PHOSPHATE OXIDASE"/>
    <property type="match status" value="1"/>
</dbReference>
<dbReference type="NCBIfam" id="NF004231">
    <property type="entry name" value="PRK05679.1"/>
    <property type="match status" value="1"/>
</dbReference>
<dbReference type="PIRSF" id="PIRSF000190">
    <property type="entry name" value="Pyd_amn-ph_oxd"/>
    <property type="match status" value="1"/>
</dbReference>
<evidence type="ECO:0000256" key="1">
    <source>
        <dbReference type="ARBA" id="ARBA00007301"/>
    </source>
</evidence>